<dbReference type="Proteomes" id="UP000076532">
    <property type="component" value="Unassembled WGS sequence"/>
</dbReference>
<dbReference type="AlphaFoldDB" id="A0A166Q7L3"/>
<proteinExistence type="predicted"/>
<organism evidence="2 3">
    <name type="scientific">Athelia psychrophila</name>
    <dbReference type="NCBI Taxonomy" id="1759441"/>
    <lineage>
        <taxon>Eukaryota</taxon>
        <taxon>Fungi</taxon>
        <taxon>Dikarya</taxon>
        <taxon>Basidiomycota</taxon>
        <taxon>Agaricomycotina</taxon>
        <taxon>Agaricomycetes</taxon>
        <taxon>Agaricomycetidae</taxon>
        <taxon>Atheliales</taxon>
        <taxon>Atheliaceae</taxon>
        <taxon>Athelia</taxon>
    </lineage>
</organism>
<feature type="region of interest" description="Disordered" evidence="1">
    <location>
        <begin position="572"/>
        <end position="622"/>
    </location>
</feature>
<feature type="non-terminal residue" evidence="2">
    <location>
        <position position="1240"/>
    </location>
</feature>
<feature type="region of interest" description="Disordered" evidence="1">
    <location>
        <begin position="145"/>
        <end position="187"/>
    </location>
</feature>
<dbReference type="PANTHER" id="PTHR31912:SF34">
    <property type="entry name" value="NOTOCHORD-RELATED PROTEIN"/>
    <property type="match status" value="1"/>
</dbReference>
<sequence length="1240" mass="139289">MTSRAEFPSSGSAKWWKPVSEGKWTCLACKDGNNRTKSAAISHEQRSSHRDAVRHHENASLGASFGHIEPSGSIEDLSRSGLALILDDMTVPDIGLDDNSDNLQQSDHSFGWDSSTDFGSELFGHSADAIGKALIAEALQGFLDDNELSEEEVEERSDDDERTSRRPTVEEVEDEDAPSRGAHRSRNANAASSTEWFPWPDKISCTIDILMHLPRSVFSERQLDILLWLLKINNVADVPSVKSMKNLDDMLQQMCGIRSLLHEGALGHKFYVNSLSDVIRQEMANPRVRPHMQFYPEDAGKKLNEAWQARHWLKDMDADRLTPMARLHHQDYFVFEPALLTSGRVCMPTRWFTRGNILHARAWALQPVVRDSCCGWRVEEFEEFEVPETEFLVSFKNWNASGATSDLPPATEIFGTVHTVDGTIQPWTLTDPKLGNRWRAIADGARVYSFPIWLYCDDTSGNLSKKWNKHNSFLFTPAGLPRSFVHQEYNVHFLCTSNIAPPLEMLDGIVDQLESAWDKGIWAWDTVHEERVLVIPAVLALLGDNPMQSEMACHIGLMGKYFCRSCQVKGQERSRKESTGETTVATENEDESEDEEDHLEHGSEGEASGSEAGSAGPKTVKKKIQETMEQMVSRVQRFVQTGEPRQRDDSISKLKSMFALAKTVGNQTKIKALKTSSGVKDTYLDNFVDRIAKSYSKKRTKQSKQTALDEFIQTLPNNVISPVWRIKGLNPHSDTPVEILHTFLLGFVKYFWRDVVTIRVGKNKLKRELLETRLSSFDVSGLNISPLSGRTLVQYAGSLVGRDFRAIAQVAPFVLYDLVPKECYDTWVSLSNLIPLVWQPEIDDIDAHLADLEVAIQQFLARTAKWTPRWFNKPKFHILLHLVEHIRRFGPAALFATEAFESFNAVIRAKSVHSNRHGPSRDISRAFAHGNRIRHLLSGARILIRNHSTVAANNIEVAPNHIYSSYQQLLPLLDVVDAGPNCGVWCRTGKSPLGLVARPNIVTDYLGFDEPATSKLGKCIHDNYPLRPYAATLTGEKFPFALSDLSPDILNQNNFRTSKSVTLQNGDVCPVGQWVLLWIDEQHDPIVARVREIIQWKGSLGDKTSSPDGVLLEVGAVSGTAEPYHMPAVRAVQDQYHLVPVQNILCTANLQHRCEPNKCTIAATAPIYEERQRTEKTKPAVQHIGNADDLVLNTARMRDARFMRRLRSPLESLTMDSAILEGTAREINLRRAAAKVVSHS</sequence>
<dbReference type="STRING" id="436010.A0A166Q7L3"/>
<feature type="compositionally biased region" description="Acidic residues" evidence="1">
    <location>
        <begin position="587"/>
        <end position="597"/>
    </location>
</feature>
<feature type="compositionally biased region" description="Low complexity" evidence="1">
    <location>
        <begin position="605"/>
        <end position="616"/>
    </location>
</feature>
<protein>
    <submittedName>
        <fullName evidence="2">Uncharacterized protein</fullName>
    </submittedName>
</protein>
<dbReference type="OrthoDB" id="2246127at2759"/>
<dbReference type="EMBL" id="KV417512">
    <property type="protein sequence ID" value="KZP26847.1"/>
    <property type="molecule type" value="Genomic_DNA"/>
</dbReference>
<name>A0A166Q7L3_9AGAM</name>
<keyword evidence="3" id="KW-1185">Reference proteome</keyword>
<evidence type="ECO:0000313" key="3">
    <source>
        <dbReference type="Proteomes" id="UP000076532"/>
    </source>
</evidence>
<accession>A0A166Q7L3</accession>
<evidence type="ECO:0000313" key="2">
    <source>
        <dbReference type="EMBL" id="KZP26847.1"/>
    </source>
</evidence>
<gene>
    <name evidence="2" type="ORF">FIBSPDRAFT_781661</name>
</gene>
<feature type="compositionally biased region" description="Acidic residues" evidence="1">
    <location>
        <begin position="145"/>
        <end position="161"/>
    </location>
</feature>
<evidence type="ECO:0000256" key="1">
    <source>
        <dbReference type="SAM" id="MobiDB-lite"/>
    </source>
</evidence>
<dbReference type="PANTHER" id="PTHR31912">
    <property type="entry name" value="IP13529P"/>
    <property type="match status" value="1"/>
</dbReference>
<reference evidence="2 3" key="1">
    <citation type="journal article" date="2016" name="Mol. Biol. Evol.">
        <title>Comparative Genomics of Early-Diverging Mushroom-Forming Fungi Provides Insights into the Origins of Lignocellulose Decay Capabilities.</title>
        <authorList>
            <person name="Nagy L.G."/>
            <person name="Riley R."/>
            <person name="Tritt A."/>
            <person name="Adam C."/>
            <person name="Daum C."/>
            <person name="Floudas D."/>
            <person name="Sun H."/>
            <person name="Yadav J.S."/>
            <person name="Pangilinan J."/>
            <person name="Larsson K.H."/>
            <person name="Matsuura K."/>
            <person name="Barry K."/>
            <person name="Labutti K."/>
            <person name="Kuo R."/>
            <person name="Ohm R.A."/>
            <person name="Bhattacharya S.S."/>
            <person name="Shirouzu T."/>
            <person name="Yoshinaga Y."/>
            <person name="Martin F.M."/>
            <person name="Grigoriev I.V."/>
            <person name="Hibbett D.S."/>
        </authorList>
    </citation>
    <scope>NUCLEOTIDE SEQUENCE [LARGE SCALE GENOMIC DNA]</scope>
    <source>
        <strain evidence="2 3">CBS 109695</strain>
    </source>
</reference>